<feature type="domain" description="Response regulatory" evidence="8">
    <location>
        <begin position="4"/>
        <end position="117"/>
    </location>
</feature>
<evidence type="ECO:0000259" key="8">
    <source>
        <dbReference type="PROSITE" id="PS50110"/>
    </source>
</evidence>
<dbReference type="Proteomes" id="UP001144612">
    <property type="component" value="Unassembled WGS sequence"/>
</dbReference>
<reference evidence="10" key="1">
    <citation type="submission" date="2022-12" db="EMBL/GenBank/DDBJ databases">
        <title>Clostridium sp. nov., isolated from industrial wastewater.</title>
        <authorList>
            <person name="Jiayan W."/>
        </authorList>
    </citation>
    <scope>NUCLEOTIDE SEQUENCE</scope>
    <source>
        <strain evidence="10">ZC22-4</strain>
    </source>
</reference>
<dbReference type="PROSITE" id="PS51755">
    <property type="entry name" value="OMPR_PHOB"/>
    <property type="match status" value="1"/>
</dbReference>
<keyword evidence="3 7" id="KW-0238">DNA-binding</keyword>
<dbReference type="CDD" id="cd17574">
    <property type="entry name" value="REC_OmpR"/>
    <property type="match status" value="1"/>
</dbReference>
<gene>
    <name evidence="10" type="ORF">OW729_02305</name>
</gene>
<evidence type="ECO:0000256" key="5">
    <source>
        <dbReference type="ARBA" id="ARBA00024867"/>
    </source>
</evidence>
<dbReference type="RefSeq" id="WP_268059805.1">
    <property type="nucleotide sequence ID" value="NZ_JAPQFJ010000002.1"/>
</dbReference>
<dbReference type="PROSITE" id="PS50110">
    <property type="entry name" value="RESPONSE_REGULATORY"/>
    <property type="match status" value="1"/>
</dbReference>
<dbReference type="EMBL" id="JAPQFJ010000002">
    <property type="protein sequence ID" value="MCY6957433.1"/>
    <property type="molecule type" value="Genomic_DNA"/>
</dbReference>
<comment type="function">
    <text evidence="5">May play the central regulatory role in sporulation. It may be an element of the effector pathway responsible for the activation of sporulation genes in response to nutritional stress. Spo0A may act in concert with spo0H (a sigma factor) to control the expression of some genes that are critical to the sporulation process.</text>
</comment>
<dbReference type="SMART" id="SM00448">
    <property type="entry name" value="REC"/>
    <property type="match status" value="1"/>
</dbReference>
<dbReference type="InterPro" id="IPR039420">
    <property type="entry name" value="WalR-like"/>
</dbReference>
<evidence type="ECO:0000256" key="7">
    <source>
        <dbReference type="PROSITE-ProRule" id="PRU01091"/>
    </source>
</evidence>
<dbReference type="InterPro" id="IPR011006">
    <property type="entry name" value="CheY-like_superfamily"/>
</dbReference>
<dbReference type="PANTHER" id="PTHR48111">
    <property type="entry name" value="REGULATOR OF RPOS"/>
    <property type="match status" value="1"/>
</dbReference>
<keyword evidence="4" id="KW-0804">Transcription</keyword>
<feature type="domain" description="OmpR/PhoB-type" evidence="9">
    <location>
        <begin position="128"/>
        <end position="224"/>
    </location>
</feature>
<organism evidence="10 11">
    <name type="scientific">Clostridium brassicae</name>
    <dbReference type="NCBI Taxonomy" id="2999072"/>
    <lineage>
        <taxon>Bacteria</taxon>
        <taxon>Bacillati</taxon>
        <taxon>Bacillota</taxon>
        <taxon>Clostridia</taxon>
        <taxon>Eubacteriales</taxon>
        <taxon>Clostridiaceae</taxon>
        <taxon>Clostridium</taxon>
    </lineage>
</organism>
<keyword evidence="6" id="KW-0597">Phosphoprotein</keyword>
<dbReference type="CDD" id="cd00383">
    <property type="entry name" value="trans_reg_C"/>
    <property type="match status" value="1"/>
</dbReference>
<evidence type="ECO:0000256" key="4">
    <source>
        <dbReference type="ARBA" id="ARBA00023163"/>
    </source>
</evidence>
<dbReference type="Gene3D" id="1.10.10.10">
    <property type="entry name" value="Winged helix-like DNA-binding domain superfamily/Winged helix DNA-binding domain"/>
    <property type="match status" value="1"/>
</dbReference>
<name>A0ABT4D563_9CLOT</name>
<evidence type="ECO:0000256" key="3">
    <source>
        <dbReference type="ARBA" id="ARBA00023125"/>
    </source>
</evidence>
<dbReference type="PANTHER" id="PTHR48111:SF73">
    <property type="entry name" value="ALKALINE PHOSPHATASE SYNTHESIS TRANSCRIPTIONAL REGULATORY PROTEIN PHOP"/>
    <property type="match status" value="1"/>
</dbReference>
<evidence type="ECO:0000256" key="6">
    <source>
        <dbReference type="PROSITE-ProRule" id="PRU00169"/>
    </source>
</evidence>
<evidence type="ECO:0000313" key="11">
    <source>
        <dbReference type="Proteomes" id="UP001144612"/>
    </source>
</evidence>
<keyword evidence="2" id="KW-0805">Transcription regulation</keyword>
<dbReference type="InterPro" id="IPR036388">
    <property type="entry name" value="WH-like_DNA-bd_sf"/>
</dbReference>
<feature type="modified residue" description="4-aspartylphosphate" evidence="6">
    <location>
        <position position="53"/>
    </location>
</feature>
<dbReference type="SMART" id="SM00862">
    <property type="entry name" value="Trans_reg_C"/>
    <property type="match status" value="1"/>
</dbReference>
<evidence type="ECO:0000259" key="9">
    <source>
        <dbReference type="PROSITE" id="PS51755"/>
    </source>
</evidence>
<accession>A0ABT4D563</accession>
<protein>
    <recommendedName>
        <fullName evidence="1">Stage 0 sporulation protein A homolog</fullName>
    </recommendedName>
</protein>
<proteinExistence type="predicted"/>
<comment type="caution">
    <text evidence="10">The sequence shown here is derived from an EMBL/GenBank/DDBJ whole genome shotgun (WGS) entry which is preliminary data.</text>
</comment>
<evidence type="ECO:0000313" key="10">
    <source>
        <dbReference type="EMBL" id="MCY6957433.1"/>
    </source>
</evidence>
<dbReference type="InterPro" id="IPR001867">
    <property type="entry name" value="OmpR/PhoB-type_DNA-bd"/>
</dbReference>
<feature type="DNA-binding region" description="OmpR/PhoB-type" evidence="7">
    <location>
        <begin position="128"/>
        <end position="224"/>
    </location>
</feature>
<evidence type="ECO:0000256" key="1">
    <source>
        <dbReference type="ARBA" id="ARBA00018672"/>
    </source>
</evidence>
<dbReference type="Pfam" id="PF00072">
    <property type="entry name" value="Response_reg"/>
    <property type="match status" value="1"/>
</dbReference>
<dbReference type="Gene3D" id="3.40.50.2300">
    <property type="match status" value="1"/>
</dbReference>
<dbReference type="SUPFAM" id="SSF52172">
    <property type="entry name" value="CheY-like"/>
    <property type="match status" value="1"/>
</dbReference>
<evidence type="ECO:0000256" key="2">
    <source>
        <dbReference type="ARBA" id="ARBA00023015"/>
    </source>
</evidence>
<dbReference type="Pfam" id="PF00486">
    <property type="entry name" value="Trans_reg_C"/>
    <property type="match status" value="1"/>
</dbReference>
<keyword evidence="11" id="KW-1185">Reference proteome</keyword>
<sequence>MNKTILIVEDKDRMRDLIADYLKSEGFRIIEAINGEEALKEFKLEKIHLIILDIMIPYIDGWKVCKEVRSYSDVPIIILTARSDEDDKLKGYDLGADEYVTKPFSPKVLVAKIKAHLRRIDGAITKGSQIISIGNISMNLLSCQVYINNKEINLSPKEYDLLLYMMKNKGIVLSRDTILLNVWGAEYDGDLRAVDTQIKRLREKLGVNGNIISTVRGKGYIIEVKHES</sequence>
<dbReference type="InterPro" id="IPR001789">
    <property type="entry name" value="Sig_transdc_resp-reg_receiver"/>
</dbReference>